<evidence type="ECO:0000313" key="3">
    <source>
        <dbReference type="Proteomes" id="UP000612055"/>
    </source>
</evidence>
<feature type="compositionally biased region" description="Gly residues" evidence="1">
    <location>
        <begin position="641"/>
        <end position="653"/>
    </location>
</feature>
<feature type="region of interest" description="Disordered" evidence="1">
    <location>
        <begin position="594"/>
        <end position="664"/>
    </location>
</feature>
<keyword evidence="3" id="KW-1185">Reference proteome</keyword>
<evidence type="ECO:0000313" key="2">
    <source>
        <dbReference type="EMBL" id="KAG2500116.1"/>
    </source>
</evidence>
<comment type="caution">
    <text evidence="2">The sequence shown here is derived from an EMBL/GenBank/DDBJ whole genome shotgun (WGS) entry which is preliminary data.</text>
</comment>
<reference evidence="2" key="1">
    <citation type="journal article" date="2020" name="bioRxiv">
        <title>Comparative genomics of Chlamydomonas.</title>
        <authorList>
            <person name="Craig R.J."/>
            <person name="Hasan A.R."/>
            <person name="Ness R.W."/>
            <person name="Keightley P.D."/>
        </authorList>
    </citation>
    <scope>NUCLEOTIDE SEQUENCE</scope>
    <source>
        <strain evidence="2">CCAP 11/70</strain>
    </source>
</reference>
<organism evidence="2 3">
    <name type="scientific">Edaphochlamys debaryana</name>
    <dbReference type="NCBI Taxonomy" id="47281"/>
    <lineage>
        <taxon>Eukaryota</taxon>
        <taxon>Viridiplantae</taxon>
        <taxon>Chlorophyta</taxon>
        <taxon>core chlorophytes</taxon>
        <taxon>Chlorophyceae</taxon>
        <taxon>CS clade</taxon>
        <taxon>Chlamydomonadales</taxon>
        <taxon>Chlamydomonadales incertae sedis</taxon>
        <taxon>Edaphochlamys</taxon>
    </lineage>
</organism>
<feature type="compositionally biased region" description="Pro residues" evidence="1">
    <location>
        <begin position="353"/>
        <end position="428"/>
    </location>
</feature>
<sequence length="664" mass="67296">MDPTAAPSTEGSTSTSAVAPVISDVVMAELLDICNLVGSEYATDSFSLGLDPAGPAAAESESGGLSRYSTPRGNQYGTPVMPPTAAAALPQPPRSEAPLQQAAPAAQQPDGELRDREAQAIIEDLYKEIFNAIPGSRGCAGLPYTPYGGQAGGGSSSIPPAVISPQSSGVFASITSTAMVPARLDHARYKRDLTYNVHDLVAGGTMPLPRTPPPPLRLQSAPSVGSSTGPPSSAPGGSWGGPAAPPPAQHQQGPAWLGLHSPLQPPPPSVQLAGAFGAAGRFPSMSSLPAAYAAGCGGPTWTLREPPFQHAGGGACAYTPYPHPPWEPPAQQPPRLAPSPTGDFLQPPYGDYPEPPSAVPPQPPPQHASPGAPLPQPRPVGPLLPPQLPPPPVEPPAPPAVPSPQAQLPPAPPPQPRPAWPPLPPPGLKPSEFAQTLGLKPEAGGQQADACRLGIERLLAAHNSGGGEAAGGDVLVACPAVVPYEGQHVYLARGDFNGTKTSFGGVDAWKQPHDGDGDGRALVCASGSRCAQDNATYTKACRKAGHTSRVVVRYFLVRPATEADDPELCFTLKDGNAYCELDDPVSLYHFKAPGAEAGKQGPRKKKEAGGQEPGGGGDAEGGGDGGGAKGGGGGRKRKGGGGRGEGGEGSGGGGKRRRLAAAKG</sequence>
<feature type="region of interest" description="Disordered" evidence="1">
    <location>
        <begin position="54"/>
        <end position="114"/>
    </location>
</feature>
<feature type="compositionally biased region" description="Low complexity" evidence="1">
    <location>
        <begin position="54"/>
        <end position="64"/>
    </location>
</feature>
<protein>
    <submittedName>
        <fullName evidence="2">Uncharacterized protein</fullName>
    </submittedName>
</protein>
<dbReference type="PRINTS" id="PR01217">
    <property type="entry name" value="PRICHEXTENSN"/>
</dbReference>
<feature type="compositionally biased region" description="Low complexity" evidence="1">
    <location>
        <begin position="97"/>
        <end position="109"/>
    </location>
</feature>
<feature type="compositionally biased region" description="Gly residues" evidence="1">
    <location>
        <begin position="611"/>
        <end position="633"/>
    </location>
</feature>
<proteinExistence type="predicted"/>
<feature type="compositionally biased region" description="Basic residues" evidence="1">
    <location>
        <begin position="654"/>
        <end position="664"/>
    </location>
</feature>
<evidence type="ECO:0000256" key="1">
    <source>
        <dbReference type="SAM" id="MobiDB-lite"/>
    </source>
</evidence>
<gene>
    <name evidence="2" type="ORF">HYH03_001698</name>
</gene>
<dbReference type="EMBL" id="JAEHOE010000004">
    <property type="protein sequence ID" value="KAG2500116.1"/>
    <property type="molecule type" value="Genomic_DNA"/>
</dbReference>
<feature type="compositionally biased region" description="Pro residues" evidence="1">
    <location>
        <begin position="323"/>
        <end position="337"/>
    </location>
</feature>
<accession>A0A835YCJ2</accession>
<dbReference type="AlphaFoldDB" id="A0A835YCJ2"/>
<feature type="compositionally biased region" description="Polar residues" evidence="1">
    <location>
        <begin position="67"/>
        <end position="77"/>
    </location>
</feature>
<name>A0A835YCJ2_9CHLO</name>
<feature type="region of interest" description="Disordered" evidence="1">
    <location>
        <begin position="205"/>
        <end position="272"/>
    </location>
</feature>
<feature type="region of interest" description="Disordered" evidence="1">
    <location>
        <begin position="323"/>
        <end position="433"/>
    </location>
</feature>
<feature type="compositionally biased region" description="Low complexity" evidence="1">
    <location>
        <begin position="217"/>
        <end position="236"/>
    </location>
</feature>
<dbReference type="Proteomes" id="UP000612055">
    <property type="component" value="Unassembled WGS sequence"/>
</dbReference>